<feature type="region of interest" description="Disordered" evidence="1">
    <location>
        <begin position="1"/>
        <end position="27"/>
    </location>
</feature>
<gene>
    <name evidence="2" type="ORF">HDA39_006917</name>
</gene>
<protein>
    <submittedName>
        <fullName evidence="2">Uncharacterized protein</fullName>
    </submittedName>
</protein>
<comment type="caution">
    <text evidence="2">The sequence shown here is derived from an EMBL/GenBank/DDBJ whole genome shotgun (WGS) entry which is preliminary data.</text>
</comment>
<evidence type="ECO:0000313" key="3">
    <source>
        <dbReference type="Proteomes" id="UP000549971"/>
    </source>
</evidence>
<evidence type="ECO:0000313" key="2">
    <source>
        <dbReference type="EMBL" id="MBB5840183.1"/>
    </source>
</evidence>
<dbReference type="AlphaFoldDB" id="A0A7W9MYH9"/>
<name>A0A7W9MYH9_9ACTN</name>
<organism evidence="2 3">
    <name type="scientific">Kribbella italica</name>
    <dbReference type="NCBI Taxonomy" id="1540520"/>
    <lineage>
        <taxon>Bacteria</taxon>
        <taxon>Bacillati</taxon>
        <taxon>Actinomycetota</taxon>
        <taxon>Actinomycetes</taxon>
        <taxon>Propionibacteriales</taxon>
        <taxon>Kribbellaceae</taxon>
        <taxon>Kribbella</taxon>
    </lineage>
</organism>
<evidence type="ECO:0000256" key="1">
    <source>
        <dbReference type="SAM" id="MobiDB-lite"/>
    </source>
</evidence>
<keyword evidence="3" id="KW-1185">Reference proteome</keyword>
<accession>A0A7W9MYH9</accession>
<reference evidence="2 3" key="1">
    <citation type="submission" date="2020-08" db="EMBL/GenBank/DDBJ databases">
        <title>Sequencing the genomes of 1000 actinobacteria strains.</title>
        <authorList>
            <person name="Klenk H.-P."/>
        </authorList>
    </citation>
    <scope>NUCLEOTIDE SEQUENCE [LARGE SCALE GENOMIC DNA]</scope>
    <source>
        <strain evidence="2 3">DSM 28967</strain>
    </source>
</reference>
<dbReference type="EMBL" id="JACHMY010000001">
    <property type="protein sequence ID" value="MBB5840183.1"/>
    <property type="molecule type" value="Genomic_DNA"/>
</dbReference>
<dbReference type="Proteomes" id="UP000549971">
    <property type="component" value="Unassembled WGS sequence"/>
</dbReference>
<sequence>MIASASHGYNDTQCAREDPDSLSGSSC</sequence>
<proteinExistence type="predicted"/>